<comment type="catalytic activity">
    <reaction evidence="8">
        <text>N(4)-(alpha-D-Man-(1-&gt;2)-alpha-D-Man-(1-&gt;2)-alpha-D-Man-(1-&gt;3)-[alpha-D-Man-(1-&gt;3)-[alpha-D-Man-(1-&gt;2)-alpha-D-Man-(1-&gt;6)]-alpha-D-Man-(1-&gt;6)]-beta-D-Man-(1-&gt;4)-beta-D-GlcNAc-(1-&gt;4)-beta-D-GlcNAc)-L-asparaginyl-[protein] (N-glucan mannose isomer 8A1,2,3B1,3) + 3 H2O = N(4)-(alpha-D-Man-(1-&gt;3)-[alpha-D-Man-(1-&gt;3)-[alpha-D-Man-(1-&gt;6)]-alpha-D-Man-(1-&gt;6)]-beta-D-Man-(1-&gt;4)-beta-D-GlcNAc-(1-&gt;4)-beta-D-GlcNAc)-L-asparaginyl-[protein] (N-glucan mannose isomer 5A1,2) + 3 beta-D-mannose</text>
        <dbReference type="Rhea" id="RHEA:56028"/>
        <dbReference type="Rhea" id="RHEA-COMP:14358"/>
        <dbReference type="Rhea" id="RHEA-COMP:14367"/>
        <dbReference type="ChEBI" id="CHEBI:15377"/>
        <dbReference type="ChEBI" id="CHEBI:28563"/>
        <dbReference type="ChEBI" id="CHEBI:59087"/>
        <dbReference type="ChEBI" id="CHEBI:60628"/>
        <dbReference type="EC" id="3.2.1.113"/>
    </reaction>
</comment>
<accession>A0A8K1C5N9</accession>
<dbReference type="EC" id="3.2.1.-" evidence="13"/>
<dbReference type="EMBL" id="SPLM01000144">
    <property type="protein sequence ID" value="TMW57051.1"/>
    <property type="molecule type" value="Genomic_DNA"/>
</dbReference>
<evidence type="ECO:0000256" key="9">
    <source>
        <dbReference type="ARBA" id="ARBA00048605"/>
    </source>
</evidence>
<name>A0A8K1C5N9_PYTOL</name>
<dbReference type="FunFam" id="1.50.10.10:FF:000049">
    <property type="entry name" value="alpha-1,2-Mannosidase"/>
    <property type="match status" value="1"/>
</dbReference>
<keyword evidence="14" id="KW-1133">Transmembrane helix</keyword>
<dbReference type="SUPFAM" id="SSF48225">
    <property type="entry name" value="Seven-hairpin glycosidases"/>
    <property type="match status" value="1"/>
</dbReference>
<dbReference type="InterPro" id="IPR036026">
    <property type="entry name" value="Seven-hairpin_glycosidases"/>
</dbReference>
<evidence type="ECO:0000256" key="7">
    <source>
        <dbReference type="ARBA" id="ARBA00023157"/>
    </source>
</evidence>
<evidence type="ECO:0000256" key="2">
    <source>
        <dbReference type="ARBA" id="ARBA00004922"/>
    </source>
</evidence>
<dbReference type="AlphaFoldDB" id="A0A8K1C5N9"/>
<evidence type="ECO:0000313" key="16">
    <source>
        <dbReference type="Proteomes" id="UP000794436"/>
    </source>
</evidence>
<evidence type="ECO:0000256" key="13">
    <source>
        <dbReference type="RuleBase" id="RU361193"/>
    </source>
</evidence>
<evidence type="ECO:0000256" key="14">
    <source>
        <dbReference type="SAM" id="Phobius"/>
    </source>
</evidence>
<comment type="catalytic activity">
    <reaction evidence="9">
        <text>N(4)-(alpha-D-Man-(1-&gt;2)-alpha-D-Man-(1-&gt;2)-alpha-D-Man-(1-&gt;3)-[alpha-D-Man-(1-&gt;2)-alpha-D-Man-(1-&gt;3)-[alpha-D-Man-(1-&gt;2)-alpha-D-Man-(1-&gt;6)]-alpha-D-Man-(1-&gt;6)]-beta-D-Man-(1-&gt;4)-beta-D-GlcNAc-(1-&gt;4)-beta-D-GlcNAc)-L-asparaginyl-[protein] (N-glucan mannose isomer 9A1,2,3B1,2,3) + 4 H2O = N(4)-(alpha-D-Man-(1-&gt;3)-[alpha-D-Man-(1-&gt;3)-[alpha-D-Man-(1-&gt;6)]-alpha-D-Man-(1-&gt;6)]-beta-D-Man-(1-&gt;4)-beta-D-GlcNAc-(1-&gt;4)-beta-D-GlcNAc)-L-asparaginyl-[protein] (N-glucan mannose isomer 5A1,2) + 4 beta-D-mannose</text>
        <dbReference type="Rhea" id="RHEA:56008"/>
        <dbReference type="Rhea" id="RHEA-COMP:14356"/>
        <dbReference type="Rhea" id="RHEA-COMP:14367"/>
        <dbReference type="ChEBI" id="CHEBI:15377"/>
        <dbReference type="ChEBI" id="CHEBI:28563"/>
        <dbReference type="ChEBI" id="CHEBI:59087"/>
        <dbReference type="ChEBI" id="CHEBI:139493"/>
        <dbReference type="EC" id="3.2.1.113"/>
    </reaction>
</comment>
<keyword evidence="14" id="KW-0812">Transmembrane</keyword>
<keyword evidence="7 12" id="KW-1015">Disulfide bond</keyword>
<organism evidence="15 16">
    <name type="scientific">Pythium oligandrum</name>
    <name type="common">Mycoparasitic fungus</name>
    <dbReference type="NCBI Taxonomy" id="41045"/>
    <lineage>
        <taxon>Eukaryota</taxon>
        <taxon>Sar</taxon>
        <taxon>Stramenopiles</taxon>
        <taxon>Oomycota</taxon>
        <taxon>Peronosporomycetes</taxon>
        <taxon>Pythiales</taxon>
        <taxon>Pythiaceae</taxon>
        <taxon>Pythium</taxon>
    </lineage>
</organism>
<feature type="transmembrane region" description="Helical" evidence="14">
    <location>
        <begin position="43"/>
        <end position="65"/>
    </location>
</feature>
<evidence type="ECO:0000256" key="3">
    <source>
        <dbReference type="ARBA" id="ARBA00007658"/>
    </source>
</evidence>
<evidence type="ECO:0000313" key="15">
    <source>
        <dbReference type="EMBL" id="TMW57051.1"/>
    </source>
</evidence>
<keyword evidence="16" id="KW-1185">Reference proteome</keyword>
<sequence length="605" mass="68124">METRGIRRSGVLEVDQFSPMGKSLSSSSRSGARPKTSGRSCSFALLLQVFLGLLCVSFFLQWWHWRPIPLVNRHALHATQEANDAYVNLRGGEHVEPATQGEDGLTTTPQKRLTLPPTLAPVANGAFRPPTSDTSPEEIRAWRQRFDPSKHNADQQQVAEMVKWAWKGYEDFAFGYDYLDVVRMKGDGLPGHDMAITLVDSLDTLFLLGMFDEFDHASDWVGKNMKDRIYQARHISLFETTIRNMGGLLSAYYLSGHEQLLTAAADLGEALSPAFTVHDHGIPGKDFDVIHKSDHDSSSIAEVGSLQLEFKYLAYLTGNRKYYMQVERIMDKLFSAVNNRFTSGLLPVHLSMNSGDIVPSKVTLGAFGDSYYEYLLKQWLQSGKTDDKYRKQYVTAVQGISERLVAKSKPNGLTFIGELVGGKLEPKMDHLVCFVPGMLALGYIHGMPEAHLDLAKQLIETCYQMYAQMNTKLAPEIAYFNMKDGINEDLDIHNFDAFNLQRPETVESLMILYRVTKDKKYRDYGRAIMNAFEANCKLPKGGYTTVGNVAKGPAKQFFRDGMESFFIAETLKYLFLLFSDDETLLPLDEIVFNTEAHPFPIMPQA</sequence>
<protein>
    <recommendedName>
        <fullName evidence="13">alpha-1,2-Mannosidase</fullName>
        <ecNumber evidence="13">3.2.1.-</ecNumber>
    </recommendedName>
</protein>
<dbReference type="InterPro" id="IPR050749">
    <property type="entry name" value="Glycosyl_Hydrolase_47"/>
</dbReference>
<keyword evidence="6 11" id="KW-0106">Calcium</keyword>
<dbReference type="GO" id="GO:0016020">
    <property type="term" value="C:membrane"/>
    <property type="evidence" value="ECO:0007669"/>
    <property type="project" value="InterPro"/>
</dbReference>
<comment type="caution">
    <text evidence="15">The sequence shown here is derived from an EMBL/GenBank/DDBJ whole genome shotgun (WGS) entry which is preliminary data.</text>
</comment>
<gene>
    <name evidence="15" type="ORF">Poli38472_002976</name>
</gene>
<reference evidence="15" key="1">
    <citation type="submission" date="2019-03" db="EMBL/GenBank/DDBJ databases">
        <title>Long read genome sequence of the mycoparasitic Pythium oligandrum ATCC 38472 isolated from sugarbeet rhizosphere.</title>
        <authorList>
            <person name="Gaulin E."/>
        </authorList>
    </citation>
    <scope>NUCLEOTIDE SEQUENCE</scope>
    <source>
        <strain evidence="15">ATCC 38472_TT</strain>
    </source>
</reference>
<evidence type="ECO:0000256" key="11">
    <source>
        <dbReference type="PIRSR" id="PIRSR601382-2"/>
    </source>
</evidence>
<dbReference type="GO" id="GO:0005509">
    <property type="term" value="F:calcium ion binding"/>
    <property type="evidence" value="ECO:0007669"/>
    <property type="project" value="InterPro"/>
</dbReference>
<comment type="pathway">
    <text evidence="2">Protein modification; protein glycosylation.</text>
</comment>
<evidence type="ECO:0000256" key="1">
    <source>
        <dbReference type="ARBA" id="ARBA00001913"/>
    </source>
</evidence>
<feature type="active site" evidence="10">
    <location>
        <position position="369"/>
    </location>
</feature>
<feature type="disulfide bond" evidence="12">
    <location>
        <begin position="433"/>
        <end position="462"/>
    </location>
</feature>
<dbReference type="Proteomes" id="UP000794436">
    <property type="component" value="Unassembled WGS sequence"/>
</dbReference>
<evidence type="ECO:0000256" key="6">
    <source>
        <dbReference type="ARBA" id="ARBA00022837"/>
    </source>
</evidence>
<evidence type="ECO:0000256" key="10">
    <source>
        <dbReference type="PIRSR" id="PIRSR601382-1"/>
    </source>
</evidence>
<dbReference type="Gene3D" id="1.50.10.10">
    <property type="match status" value="1"/>
</dbReference>
<comment type="similarity">
    <text evidence="3 13">Belongs to the glycosyl hydrolase 47 family.</text>
</comment>
<dbReference type="PRINTS" id="PR00747">
    <property type="entry name" value="GLYHDRLASE47"/>
</dbReference>
<keyword evidence="5 13" id="KW-0378">Hydrolase</keyword>
<feature type="active site" description="Proton donor" evidence="10">
    <location>
        <position position="476"/>
    </location>
</feature>
<evidence type="ECO:0000256" key="8">
    <source>
        <dbReference type="ARBA" id="ARBA00047669"/>
    </source>
</evidence>
<dbReference type="Pfam" id="PF01532">
    <property type="entry name" value="Glyco_hydro_47"/>
    <property type="match status" value="1"/>
</dbReference>
<dbReference type="GO" id="GO:0004571">
    <property type="term" value="F:mannosyl-oligosaccharide 1,2-alpha-mannosidase activity"/>
    <property type="evidence" value="ECO:0007669"/>
    <property type="project" value="UniProtKB-EC"/>
</dbReference>
<dbReference type="GO" id="GO:0005783">
    <property type="term" value="C:endoplasmic reticulum"/>
    <property type="evidence" value="ECO:0007669"/>
    <property type="project" value="TreeGrafter"/>
</dbReference>
<feature type="active site" description="Proton donor" evidence="10">
    <location>
        <position position="239"/>
    </location>
</feature>
<evidence type="ECO:0000256" key="4">
    <source>
        <dbReference type="ARBA" id="ARBA00022723"/>
    </source>
</evidence>
<keyword evidence="14" id="KW-0472">Membrane</keyword>
<dbReference type="GO" id="GO:0005975">
    <property type="term" value="P:carbohydrate metabolic process"/>
    <property type="evidence" value="ECO:0007669"/>
    <property type="project" value="InterPro"/>
</dbReference>
<keyword evidence="13" id="KW-0326">Glycosidase</keyword>
<dbReference type="PANTHER" id="PTHR11742">
    <property type="entry name" value="MANNOSYL-OLIGOSACCHARIDE ALPHA-1,2-MANNOSIDASE-RELATED"/>
    <property type="match status" value="1"/>
</dbReference>
<feature type="binding site" evidence="11">
    <location>
        <position position="594"/>
    </location>
    <ligand>
        <name>Ca(2+)</name>
        <dbReference type="ChEBI" id="CHEBI:29108"/>
    </ligand>
</feature>
<dbReference type="OrthoDB" id="8118055at2759"/>
<dbReference type="InterPro" id="IPR001382">
    <property type="entry name" value="Glyco_hydro_47"/>
</dbReference>
<dbReference type="InterPro" id="IPR012341">
    <property type="entry name" value="6hp_glycosidase-like_sf"/>
</dbReference>
<feature type="active site" evidence="10">
    <location>
        <position position="504"/>
    </location>
</feature>
<keyword evidence="4 11" id="KW-0479">Metal-binding</keyword>
<dbReference type="PANTHER" id="PTHR11742:SF55">
    <property type="entry name" value="ENDOPLASMIC RETICULUM MANNOSYL-OLIGOSACCHARIDE 1,2-ALPHA-MANNOSIDASE"/>
    <property type="match status" value="1"/>
</dbReference>
<evidence type="ECO:0000256" key="5">
    <source>
        <dbReference type="ARBA" id="ARBA00022801"/>
    </source>
</evidence>
<proteinExistence type="inferred from homology"/>
<evidence type="ECO:0000256" key="12">
    <source>
        <dbReference type="PIRSR" id="PIRSR601382-3"/>
    </source>
</evidence>
<comment type="cofactor">
    <cofactor evidence="1 11">
        <name>Ca(2+)</name>
        <dbReference type="ChEBI" id="CHEBI:29108"/>
    </cofactor>
</comment>